<dbReference type="EMBL" id="AEOH01000015">
    <property type="protein sequence ID" value="EFS98123.1"/>
    <property type="molecule type" value="Genomic_DNA"/>
</dbReference>
<name>E4MQC2_CAPOC</name>
<comment type="caution">
    <text evidence="1">The sequence shown here is derived from an EMBL/GenBank/DDBJ whole genome shotgun (WGS) entry which is preliminary data.</text>
</comment>
<evidence type="ECO:0000313" key="1">
    <source>
        <dbReference type="EMBL" id="EFS98123.1"/>
    </source>
</evidence>
<dbReference type="Proteomes" id="UP000005391">
    <property type="component" value="Unassembled WGS sequence"/>
</dbReference>
<dbReference type="RefSeq" id="WP_002672080.1">
    <property type="nucleotide sequence ID" value="NZ_GL573160.1"/>
</dbReference>
<dbReference type="HOGENOM" id="CLU_120855_0_1_10"/>
<evidence type="ECO:0000313" key="2">
    <source>
        <dbReference type="Proteomes" id="UP000005391"/>
    </source>
</evidence>
<protein>
    <submittedName>
        <fullName evidence="1">Uncharacterized protein</fullName>
    </submittedName>
</protein>
<proteinExistence type="predicted"/>
<gene>
    <name evidence="1" type="ORF">HMPREF1977_0606</name>
</gene>
<dbReference type="AlphaFoldDB" id="E4MQC2"/>
<reference evidence="1 2" key="1">
    <citation type="submission" date="2010-10" db="EMBL/GenBank/DDBJ databases">
        <authorList>
            <person name="Muzny D."/>
            <person name="Qin X."/>
            <person name="Deng J."/>
            <person name="Jiang H."/>
            <person name="Liu Y."/>
            <person name="Qu J."/>
            <person name="Song X.-Z."/>
            <person name="Zhang L."/>
            <person name="Thornton R."/>
            <person name="Coyle M."/>
            <person name="Francisco L."/>
            <person name="Jackson L."/>
            <person name="Javaid M."/>
            <person name="Korchina V."/>
            <person name="Kovar C."/>
            <person name="Mata R."/>
            <person name="Mathew T."/>
            <person name="Ngo R."/>
            <person name="Nguyen L."/>
            <person name="Nguyen N."/>
            <person name="Okwuonu G."/>
            <person name="Ongeri F."/>
            <person name="Pham C."/>
            <person name="Simmons D."/>
            <person name="Wilczek-Boney K."/>
            <person name="Hale W."/>
            <person name="Jakkamsetti A."/>
            <person name="Pham P."/>
            <person name="Ruth R."/>
            <person name="San Lucas F."/>
            <person name="Warren J."/>
            <person name="Zhang J."/>
            <person name="Zhao Z."/>
            <person name="Zhou C."/>
            <person name="Zhu D."/>
            <person name="Lee S."/>
            <person name="Bess C."/>
            <person name="Blankenburg K."/>
            <person name="Forbes L."/>
            <person name="Fu Q."/>
            <person name="Gubbala S."/>
            <person name="Hirani K."/>
            <person name="Jayaseelan J.C."/>
            <person name="Lara F."/>
            <person name="Munidasa M."/>
            <person name="Palculict T."/>
            <person name="Patil S."/>
            <person name="Pu L.-L."/>
            <person name="Saada N."/>
            <person name="Tang L."/>
            <person name="Weissenberger G."/>
            <person name="Zhu Y."/>
            <person name="Hemphill L."/>
            <person name="Shang Y."/>
            <person name="Youmans B."/>
            <person name="Ayvaz T."/>
            <person name="Ross M."/>
            <person name="Santibanez J."/>
            <person name="Aqrawi P."/>
            <person name="Gross S."/>
            <person name="Joshi V."/>
            <person name="Fowler G."/>
            <person name="Nazareth L."/>
            <person name="Reid J."/>
            <person name="Worley K."/>
            <person name="Petrosino J."/>
            <person name="Highlander S."/>
            <person name="Gibbs R."/>
        </authorList>
    </citation>
    <scope>NUCLEOTIDE SEQUENCE [LARGE SCALE GENOMIC DNA]</scope>
    <source>
        <strain evidence="1 2">F0287</strain>
    </source>
</reference>
<dbReference type="eggNOG" id="ENOG5032FFT">
    <property type="taxonomic scope" value="Bacteria"/>
</dbReference>
<sequence length="149" mass="18099">MNLEEIGKYIEWKNRWSQKDNIDIYQYISFNIHPDDILIIGKLLFPEIIEIENCILLKDNYDYFLYENLKKKYNNSSEIEFEINKLYLYDLFAHCTDITDDKLFKNIAEFLQFSWSIYFKHKFPNKNIVIECISNTHNYGDILSFYTKS</sequence>
<organism evidence="1 2">
    <name type="scientific">Capnocytophaga ochracea F0287</name>
    <dbReference type="NCBI Taxonomy" id="873517"/>
    <lineage>
        <taxon>Bacteria</taxon>
        <taxon>Pseudomonadati</taxon>
        <taxon>Bacteroidota</taxon>
        <taxon>Flavobacteriia</taxon>
        <taxon>Flavobacteriales</taxon>
        <taxon>Flavobacteriaceae</taxon>
        <taxon>Capnocytophaga</taxon>
    </lineage>
</organism>
<accession>E4MQC2</accession>